<organism evidence="1 2">
    <name type="scientific">Candidatus Protofrankia datiscae</name>
    <dbReference type="NCBI Taxonomy" id="2716812"/>
    <lineage>
        <taxon>Bacteria</taxon>
        <taxon>Bacillati</taxon>
        <taxon>Actinomycetota</taxon>
        <taxon>Actinomycetes</taxon>
        <taxon>Frankiales</taxon>
        <taxon>Frankiaceae</taxon>
        <taxon>Protofrankia</taxon>
    </lineage>
</organism>
<reference evidence="1" key="1">
    <citation type="journal article" date="2011" name="J. Bacteriol.">
        <title>Genome sequence of 'Candidatus Frankia datiscae' Dg1, the uncultured microsymbiont from nitrogen-fixing root nodules of the dicot Datisca glomerata.</title>
        <authorList>
            <person name="Persson T."/>
            <person name="Benson D.R."/>
            <person name="Normand P."/>
            <person name="Vanden Heuvel B."/>
            <person name="Pujic P."/>
            <person name="Chertkov O."/>
            <person name="Teshima H."/>
            <person name="Bruce D.C."/>
            <person name="Detter C."/>
            <person name="Tapia R."/>
            <person name="Han S."/>
            <person name="Han J."/>
            <person name="Woyke T."/>
            <person name="Pitluck S."/>
            <person name="Pennacchio L."/>
            <person name="Nolan M."/>
            <person name="Ivanova N."/>
            <person name="Pati A."/>
            <person name="Land M.L."/>
            <person name="Pawlowski K."/>
            <person name="Berry A.M."/>
        </authorList>
    </citation>
    <scope>NUCLEOTIDE SEQUENCE</scope>
    <source>
        <strain evidence="1">Dg1</strain>
    </source>
</reference>
<proteinExistence type="predicted"/>
<evidence type="ECO:0000313" key="2">
    <source>
        <dbReference type="Proteomes" id="UP000001549"/>
    </source>
</evidence>
<dbReference type="RefSeq" id="WP_013873131.1">
    <property type="nucleotide sequence ID" value="NC_015656.1"/>
</dbReference>
<keyword evidence="2" id="KW-1185">Reference proteome</keyword>
<dbReference type="EMBL" id="CP002801">
    <property type="protein sequence ID" value="AEH09178.1"/>
    <property type="molecule type" value="Genomic_DNA"/>
</dbReference>
<protein>
    <submittedName>
        <fullName evidence="1">Uncharacterized protein</fullName>
    </submittedName>
</protein>
<dbReference type="KEGG" id="fsy:FsymDg_1728"/>
<dbReference type="HOGENOM" id="CLU_836141_0_0_11"/>
<dbReference type="Proteomes" id="UP000001549">
    <property type="component" value="Chromosome"/>
</dbReference>
<gene>
    <name evidence="1" type="ordered locus">FsymDg_1728</name>
</gene>
<accession>F8B5K8</accession>
<reference evidence="1" key="2">
    <citation type="submission" date="2011-05" db="EMBL/GenBank/DDBJ databases">
        <title>Complete sequence of chromosome of Frankia symbiont of Datisca glomerata.</title>
        <authorList>
            <consortium name="US DOE Joint Genome Institute"/>
            <person name="Lucas S."/>
            <person name="Han J."/>
            <person name="Lapidus A."/>
            <person name="Cheng J.-F."/>
            <person name="Goodwin L."/>
            <person name="Pitluck S."/>
            <person name="Peters L."/>
            <person name="Mikhailova N."/>
            <person name="Chertkov O."/>
            <person name="Teshima H."/>
            <person name="Han C."/>
            <person name="Tapia R."/>
            <person name="Land M."/>
            <person name="Hauser L."/>
            <person name="Kyrpides N."/>
            <person name="Ivanova N."/>
            <person name="Pagani I."/>
            <person name="Berry A."/>
            <person name="Pawlowski K."/>
            <person name="Persson T."/>
            <person name="Vanden Heuvel B."/>
            <person name="Benson D."/>
            <person name="Woyke T."/>
        </authorList>
    </citation>
    <scope>NUCLEOTIDE SEQUENCE [LARGE SCALE GENOMIC DNA]</scope>
    <source>
        <strain evidence="1">Dg1</strain>
    </source>
</reference>
<evidence type="ECO:0000313" key="1">
    <source>
        <dbReference type="EMBL" id="AEH09178.1"/>
    </source>
</evidence>
<sequence>MDTAAPSRRQLAVLAALAAGGAVTMSPFVDELADADTRFRVLVSEYEDIPLTESLPRLDALYAEVVRLSERRVAPVQRRAAGATLAHVEALRADALFNTDRIDQARRLAEAAYRHGRSAGDALAVGYARKIAGMIELYEEHPESALRLAVDGQRQANGTPVAIAALALQARAVAVLPGGRPDEVARIADRAIGQAFSLPAEQRGTPGGEDPGAVHPVEVAYHGLIAAAAAGDHGAATDYADVALPALTAMDRPGFVAVALAHLAVADARRGDVESALDRAGTAFDLAPRPFRAVGRPLAATLLALRAGHANADGVRSFLARARAWKQAGSTI</sequence>
<dbReference type="eggNOG" id="COG2909">
    <property type="taxonomic scope" value="Bacteria"/>
</dbReference>
<name>F8B5K8_9ACTN</name>
<dbReference type="AlphaFoldDB" id="F8B5K8"/>